<proteinExistence type="predicted"/>
<dbReference type="PATRIC" id="fig|65700.7.peg.1928"/>
<dbReference type="PROSITE" id="PS51257">
    <property type="entry name" value="PROKAR_LIPOPROTEIN"/>
    <property type="match status" value="1"/>
</dbReference>
<sequence length="80" mass="8903">MKKIILLACTIVLVGCGVQAEKPAKTLIIGMPNPASVWCIKRNGKTDTVNTERGDIGYCTLPGGERIEQWTLYRRDHQTM</sequence>
<dbReference type="Pfam" id="PF03891">
    <property type="entry name" value="DUF333"/>
    <property type="match status" value="1"/>
</dbReference>
<dbReference type="EMBL" id="CP013970">
    <property type="protein sequence ID" value="AXF76674.1"/>
    <property type="molecule type" value="Genomic_DNA"/>
</dbReference>
<dbReference type="Proteomes" id="UP000264980">
    <property type="component" value="Chromosome"/>
</dbReference>
<evidence type="ECO:0000313" key="3">
    <source>
        <dbReference type="EMBL" id="KKF35308.1"/>
    </source>
</evidence>
<dbReference type="InterPro" id="IPR005590">
    <property type="entry name" value="DUF333"/>
</dbReference>
<feature type="chain" id="PRO_5035993657" evidence="1">
    <location>
        <begin position="21"/>
        <end position="80"/>
    </location>
</feature>
<evidence type="ECO:0000313" key="2">
    <source>
        <dbReference type="EMBL" id="AXF76674.1"/>
    </source>
</evidence>
<keyword evidence="1" id="KW-0732">Signal</keyword>
<feature type="signal peptide" evidence="1">
    <location>
        <begin position="1"/>
        <end position="20"/>
    </location>
</feature>
<name>A0A0M2KDK7_9GAMM</name>
<evidence type="ECO:0000313" key="5">
    <source>
        <dbReference type="Proteomes" id="UP000264980"/>
    </source>
</evidence>
<organism evidence="3 4">
    <name type="scientific">Erwinia tracheiphila</name>
    <dbReference type="NCBI Taxonomy" id="65700"/>
    <lineage>
        <taxon>Bacteria</taxon>
        <taxon>Pseudomonadati</taxon>
        <taxon>Pseudomonadota</taxon>
        <taxon>Gammaproteobacteria</taxon>
        <taxon>Enterobacterales</taxon>
        <taxon>Erwiniaceae</taxon>
        <taxon>Erwinia</taxon>
    </lineage>
</organism>
<keyword evidence="4" id="KW-1185">Reference proteome</keyword>
<evidence type="ECO:0000313" key="4">
    <source>
        <dbReference type="Proteomes" id="UP000033924"/>
    </source>
</evidence>
<dbReference type="AlphaFoldDB" id="A0A0M2KDK7"/>
<dbReference type="PANTHER" id="PTHR38008">
    <property type="entry name" value="HEMOLYSIN-RELATED"/>
    <property type="match status" value="1"/>
</dbReference>
<evidence type="ECO:0000256" key="1">
    <source>
        <dbReference type="SAM" id="SignalP"/>
    </source>
</evidence>
<dbReference type="PANTHER" id="PTHR38008:SF2">
    <property type="entry name" value="HEMOLYSIN"/>
    <property type="match status" value="1"/>
</dbReference>
<dbReference type="RefSeq" id="WP_016190098.1">
    <property type="nucleotide sequence ID" value="NZ_CP013970.1"/>
</dbReference>
<accession>A0A0M2KDK7</accession>
<dbReference type="Proteomes" id="UP000033924">
    <property type="component" value="Unassembled WGS sequence"/>
</dbReference>
<reference evidence="3 4" key="1">
    <citation type="submission" date="2015-01" db="EMBL/GenBank/DDBJ databases">
        <title>Erwinia tracheiphila.</title>
        <authorList>
            <person name="Shapiro L.R."/>
        </authorList>
    </citation>
    <scope>NUCLEOTIDE SEQUENCE [LARGE SCALE GENOMIC DNA]</scope>
    <source>
        <strain evidence="3 4">BuffGH</strain>
    </source>
</reference>
<reference evidence="2 5" key="2">
    <citation type="submission" date="2016-01" db="EMBL/GenBank/DDBJ databases">
        <authorList>
            <person name="Oliw E.H."/>
        </authorList>
    </citation>
    <scope>NUCLEOTIDE SEQUENCE [LARGE SCALE GENOMIC DNA]</scope>
    <source>
        <strain evidence="2 5">MDcuke</strain>
    </source>
</reference>
<protein>
    <submittedName>
        <fullName evidence="2">DUF333 domain-containing protein</fullName>
    </submittedName>
    <submittedName>
        <fullName evidence="3">Hemolysin</fullName>
    </submittedName>
</protein>
<dbReference type="EMBL" id="JXNU01000003">
    <property type="protein sequence ID" value="KKF35308.1"/>
    <property type="molecule type" value="Genomic_DNA"/>
</dbReference>
<gene>
    <name evidence="2" type="ORF">AV903_12510</name>
    <name evidence="3" type="ORF">SY86_07555</name>
</gene>